<dbReference type="Proteomes" id="UP000214588">
    <property type="component" value="Unassembled WGS sequence"/>
</dbReference>
<evidence type="ECO:0000256" key="6">
    <source>
        <dbReference type="SAM" id="Phobius"/>
    </source>
</evidence>
<dbReference type="PRINTS" id="PR00830">
    <property type="entry name" value="ENDOLAPTASE"/>
</dbReference>
<evidence type="ECO:0000256" key="2">
    <source>
        <dbReference type="ARBA" id="ARBA00022801"/>
    </source>
</evidence>
<keyword evidence="9" id="KW-1185">Reference proteome</keyword>
<dbReference type="SMART" id="SM00382">
    <property type="entry name" value="AAA"/>
    <property type="match status" value="1"/>
</dbReference>
<evidence type="ECO:0000256" key="4">
    <source>
        <dbReference type="ARBA" id="ARBA00026070"/>
    </source>
</evidence>
<dbReference type="InterPro" id="IPR008269">
    <property type="entry name" value="Lon_proteolytic"/>
</dbReference>
<dbReference type="Gene3D" id="3.30.230.10">
    <property type="match status" value="1"/>
</dbReference>
<protein>
    <recommendedName>
        <fullName evidence="5">endopeptidase La</fullName>
        <ecNumber evidence="5">3.4.21.53</ecNumber>
    </recommendedName>
</protein>
<dbReference type="OrthoDB" id="2318150at2"/>
<proteinExistence type="inferred from homology"/>
<dbReference type="InterPro" id="IPR003593">
    <property type="entry name" value="AAA+_ATPase"/>
</dbReference>
<evidence type="ECO:0000313" key="9">
    <source>
        <dbReference type="Proteomes" id="UP000214588"/>
    </source>
</evidence>
<reference evidence="8 9" key="1">
    <citation type="submission" date="2017-06" db="EMBL/GenBank/DDBJ databases">
        <title>Draft Genome Sequence of Natranaerobius trueperi halophilic, alkalithermophilic bacteria from soda lakes.</title>
        <authorList>
            <person name="Zhao B."/>
        </authorList>
    </citation>
    <scope>NUCLEOTIDE SEQUENCE [LARGE SCALE GENOMIC DNA]</scope>
    <source>
        <strain evidence="8 9">DSM 18760</strain>
    </source>
</reference>
<dbReference type="PROSITE" id="PS51786">
    <property type="entry name" value="LON_PROTEOLYTIC"/>
    <property type="match status" value="1"/>
</dbReference>
<keyword evidence="3 5" id="KW-0720">Serine protease</keyword>
<dbReference type="Pfam" id="PF05362">
    <property type="entry name" value="Lon_C"/>
    <property type="match status" value="1"/>
</dbReference>
<dbReference type="GO" id="GO:0005524">
    <property type="term" value="F:ATP binding"/>
    <property type="evidence" value="ECO:0007669"/>
    <property type="project" value="InterPro"/>
</dbReference>
<evidence type="ECO:0000259" key="7">
    <source>
        <dbReference type="PROSITE" id="PS51786"/>
    </source>
</evidence>
<dbReference type="InterPro" id="IPR014251">
    <property type="entry name" value="Spore_LonB"/>
</dbReference>
<dbReference type="Gene3D" id="3.40.50.300">
    <property type="entry name" value="P-loop containing nucleotide triphosphate hydrolases"/>
    <property type="match status" value="1"/>
</dbReference>
<dbReference type="GO" id="GO:0004252">
    <property type="term" value="F:serine-type endopeptidase activity"/>
    <property type="evidence" value="ECO:0007669"/>
    <property type="project" value="UniProtKB-UniRule"/>
</dbReference>
<comment type="caution">
    <text evidence="8">The sequence shown here is derived from an EMBL/GenBank/DDBJ whole genome shotgun (WGS) entry which is preliminary data.</text>
</comment>
<evidence type="ECO:0000313" key="8">
    <source>
        <dbReference type="EMBL" id="OWZ83890.1"/>
    </source>
</evidence>
<dbReference type="InterPro" id="IPR027417">
    <property type="entry name" value="P-loop_NTPase"/>
</dbReference>
<comment type="subunit">
    <text evidence="4">Homohexamer. Organized in a ring with a central cavity.</text>
</comment>
<keyword evidence="2 5" id="KW-0378">Hydrolase</keyword>
<keyword evidence="6" id="KW-1133">Transmembrane helix</keyword>
<keyword evidence="6" id="KW-0812">Transmembrane</keyword>
<dbReference type="NCBIfam" id="TIGR02902">
    <property type="entry name" value="spore_lonB"/>
    <property type="match status" value="1"/>
</dbReference>
<dbReference type="InterPro" id="IPR008268">
    <property type="entry name" value="Peptidase_S16_AS"/>
</dbReference>
<dbReference type="EMBL" id="NIQC01000010">
    <property type="protein sequence ID" value="OWZ83890.1"/>
    <property type="molecule type" value="Genomic_DNA"/>
</dbReference>
<dbReference type="GO" id="GO:0004176">
    <property type="term" value="F:ATP-dependent peptidase activity"/>
    <property type="evidence" value="ECO:0007669"/>
    <property type="project" value="UniProtKB-UniRule"/>
</dbReference>
<keyword evidence="6" id="KW-0472">Membrane</keyword>
<dbReference type="RefSeq" id="WP_089023351.1">
    <property type="nucleotide sequence ID" value="NZ_NIQC01000010.1"/>
</dbReference>
<evidence type="ECO:0000256" key="1">
    <source>
        <dbReference type="ARBA" id="ARBA00022670"/>
    </source>
</evidence>
<name>A0A226C0J0_9FIRM</name>
<organism evidence="8 9">
    <name type="scientific">Natranaerobius trueperi</name>
    <dbReference type="NCBI Taxonomy" id="759412"/>
    <lineage>
        <taxon>Bacteria</taxon>
        <taxon>Bacillati</taxon>
        <taxon>Bacillota</taxon>
        <taxon>Clostridia</taxon>
        <taxon>Natranaerobiales</taxon>
        <taxon>Natranaerobiaceae</taxon>
        <taxon>Natranaerobius</taxon>
    </lineage>
</organism>
<accession>A0A226C0J0</accession>
<sequence length="537" mass="58627">MGSFAGIFAMVQFFFAVVIGLYFWNQLRSQQSSKATVEKESQKQMEKLRKMREISLTEPLAEKTRPQNFYEIVGQKEGLKALRAALCGPNPQHVIIYGPPGIGKTAAARVVLEEAKKNVSSPFDSNSKFVELDATTARFDERGIADPLIGTVHDPIYQGAGAMGVQGIPQPKPGAVSKAHGGVLFLDEIGELHHIQMNKLLKVLEDRKVFLESSYYSSENPNCPQYIHEIFQKGLPADFRLIGATTKGPESIPQAIRSRCVEVFFKGLTPKELENIAQNAINRIGFEIEDGALDIVRKYASNGREAVNLVQIAAGLALTEERKSLTQKDLEWVINTSQISPRPDKLVPEQSQVGLANALAVLGPSHGTLLEIEVTSFPTKTGQGDINVTGLVEEEEMGSASRVVRRKSMAKGSVDNVLTVLKHYMEVNPKDYEIHINFPGAIPIDGPSAGVAIATAIYSSLTDKPIDHKVAMTGEVSIRGDVKPVGGVATKIDAAKEAKASKVLIPKDNYQKTFEDDEELEVIPVSTLDEVIEQVTL</sequence>
<gene>
    <name evidence="8" type="primary">lonB</name>
    <name evidence="8" type="ORF">CDO51_05750</name>
</gene>
<dbReference type="AlphaFoldDB" id="A0A226C0J0"/>
<dbReference type="Pfam" id="PF01078">
    <property type="entry name" value="Mg_chelatase"/>
    <property type="match status" value="1"/>
</dbReference>
<evidence type="ECO:0000256" key="3">
    <source>
        <dbReference type="ARBA" id="ARBA00022825"/>
    </source>
</evidence>
<comment type="similarity">
    <text evidence="5">Belongs to the peptidase S16 family.</text>
</comment>
<feature type="active site" evidence="5">
    <location>
        <position position="491"/>
    </location>
</feature>
<dbReference type="CDD" id="cd00009">
    <property type="entry name" value="AAA"/>
    <property type="match status" value="1"/>
</dbReference>
<dbReference type="GO" id="GO:0006508">
    <property type="term" value="P:proteolysis"/>
    <property type="evidence" value="ECO:0007669"/>
    <property type="project" value="UniProtKB-KW"/>
</dbReference>
<dbReference type="SUPFAM" id="SSF52540">
    <property type="entry name" value="P-loop containing nucleoside triphosphate hydrolases"/>
    <property type="match status" value="1"/>
</dbReference>
<dbReference type="InterPro" id="IPR027065">
    <property type="entry name" value="Lon_Prtase"/>
</dbReference>
<dbReference type="GO" id="GO:0030163">
    <property type="term" value="P:protein catabolic process"/>
    <property type="evidence" value="ECO:0007669"/>
    <property type="project" value="InterPro"/>
</dbReference>
<dbReference type="PROSITE" id="PS01046">
    <property type="entry name" value="LON_SER"/>
    <property type="match status" value="1"/>
</dbReference>
<feature type="active site" evidence="5">
    <location>
        <position position="448"/>
    </location>
</feature>
<comment type="catalytic activity">
    <reaction evidence="5">
        <text>Hydrolysis of proteins in presence of ATP.</text>
        <dbReference type="EC" id="3.4.21.53"/>
    </reaction>
</comment>
<dbReference type="PANTHER" id="PTHR10046">
    <property type="entry name" value="ATP DEPENDENT LON PROTEASE FAMILY MEMBER"/>
    <property type="match status" value="1"/>
</dbReference>
<dbReference type="InterPro" id="IPR020568">
    <property type="entry name" value="Ribosomal_Su5_D2-typ_SF"/>
</dbReference>
<dbReference type="InterPro" id="IPR014721">
    <property type="entry name" value="Ribsml_uS5_D2-typ_fold_subgr"/>
</dbReference>
<dbReference type="InterPro" id="IPR000523">
    <property type="entry name" value="Mg_chelatse_chII-like_cat_dom"/>
</dbReference>
<feature type="transmembrane region" description="Helical" evidence="6">
    <location>
        <begin position="6"/>
        <end position="24"/>
    </location>
</feature>
<dbReference type="SUPFAM" id="SSF54211">
    <property type="entry name" value="Ribosomal protein S5 domain 2-like"/>
    <property type="match status" value="1"/>
</dbReference>
<dbReference type="EC" id="3.4.21.53" evidence="5"/>
<keyword evidence="1 5" id="KW-0645">Protease</keyword>
<evidence type="ECO:0000256" key="5">
    <source>
        <dbReference type="PROSITE-ProRule" id="PRU01122"/>
    </source>
</evidence>
<feature type="domain" description="Lon proteolytic" evidence="7">
    <location>
        <begin position="350"/>
        <end position="537"/>
    </location>
</feature>